<dbReference type="InterPro" id="IPR036396">
    <property type="entry name" value="Cyt_P450_sf"/>
</dbReference>
<dbReference type="HOGENOM" id="CLU_001570_27_2_1"/>
<evidence type="ECO:0000313" key="8">
    <source>
        <dbReference type="EMBL" id="KDN47759.1"/>
    </source>
</evidence>
<dbReference type="GO" id="GO:0005506">
    <property type="term" value="F:iron ion binding"/>
    <property type="evidence" value="ECO:0007669"/>
    <property type="project" value="InterPro"/>
</dbReference>
<keyword evidence="7" id="KW-0472">Membrane</keyword>
<dbReference type="GeneID" id="25262397"/>
<keyword evidence="7" id="KW-1133">Transmembrane helix</keyword>
<feature type="binding site" description="axial binding residue" evidence="5">
    <location>
        <position position="496"/>
    </location>
    <ligand>
        <name>heme</name>
        <dbReference type="ChEBI" id="CHEBI:30413"/>
    </ligand>
    <ligandPart>
        <name>Fe</name>
        <dbReference type="ChEBI" id="CHEBI:18248"/>
    </ligandPart>
</feature>
<name>A0A066W9K8_TILAU</name>
<comment type="similarity">
    <text evidence="1 6">Belongs to the cytochrome P450 family.</text>
</comment>
<dbReference type="PROSITE" id="PS00086">
    <property type="entry name" value="CYTOCHROME_P450"/>
    <property type="match status" value="1"/>
</dbReference>
<dbReference type="STRING" id="1037660.A0A066W9K8"/>
<keyword evidence="7" id="KW-0812">Transmembrane</keyword>
<reference evidence="8 9" key="1">
    <citation type="submission" date="2014-05" db="EMBL/GenBank/DDBJ databases">
        <title>Draft genome sequence of a rare smut relative, Tilletiaria anomala UBC 951.</title>
        <authorList>
            <consortium name="DOE Joint Genome Institute"/>
            <person name="Toome M."/>
            <person name="Kuo A."/>
            <person name="Henrissat B."/>
            <person name="Lipzen A."/>
            <person name="Tritt A."/>
            <person name="Yoshinaga Y."/>
            <person name="Zane M."/>
            <person name="Barry K."/>
            <person name="Grigoriev I.V."/>
            <person name="Spatafora J.W."/>
            <person name="Aimea M.C."/>
        </authorList>
    </citation>
    <scope>NUCLEOTIDE SEQUENCE [LARGE SCALE GENOMIC DNA]</scope>
    <source>
        <strain evidence="8 9">UBC 951</strain>
    </source>
</reference>
<dbReference type="GO" id="GO:0016705">
    <property type="term" value="F:oxidoreductase activity, acting on paired donors, with incorporation or reduction of molecular oxygen"/>
    <property type="evidence" value="ECO:0007669"/>
    <property type="project" value="InterPro"/>
</dbReference>
<dbReference type="RefSeq" id="XP_013243951.1">
    <property type="nucleotide sequence ID" value="XM_013388497.1"/>
</dbReference>
<dbReference type="InterPro" id="IPR017972">
    <property type="entry name" value="Cyt_P450_CS"/>
</dbReference>
<keyword evidence="2 5" id="KW-0479">Metal-binding</keyword>
<dbReference type="GO" id="GO:0004497">
    <property type="term" value="F:monooxygenase activity"/>
    <property type="evidence" value="ECO:0007669"/>
    <property type="project" value="UniProtKB-KW"/>
</dbReference>
<dbReference type="OMA" id="GRHKYDP"/>
<dbReference type="GO" id="GO:0006629">
    <property type="term" value="P:lipid metabolic process"/>
    <property type="evidence" value="ECO:0007669"/>
    <property type="project" value="UniProtKB-ARBA"/>
</dbReference>
<dbReference type="PRINTS" id="PR00385">
    <property type="entry name" value="P450"/>
</dbReference>
<dbReference type="PRINTS" id="PR00463">
    <property type="entry name" value="EP450I"/>
</dbReference>
<evidence type="ECO:0000256" key="1">
    <source>
        <dbReference type="ARBA" id="ARBA00010617"/>
    </source>
</evidence>
<evidence type="ECO:0000313" key="9">
    <source>
        <dbReference type="Proteomes" id="UP000027361"/>
    </source>
</evidence>
<evidence type="ECO:0000256" key="3">
    <source>
        <dbReference type="ARBA" id="ARBA00023002"/>
    </source>
</evidence>
<dbReference type="Gene3D" id="1.10.630.10">
    <property type="entry name" value="Cytochrome P450"/>
    <property type="match status" value="1"/>
</dbReference>
<dbReference type="GO" id="GO:0020037">
    <property type="term" value="F:heme binding"/>
    <property type="evidence" value="ECO:0007669"/>
    <property type="project" value="InterPro"/>
</dbReference>
<evidence type="ECO:0000256" key="7">
    <source>
        <dbReference type="SAM" id="Phobius"/>
    </source>
</evidence>
<evidence type="ECO:0000256" key="6">
    <source>
        <dbReference type="RuleBase" id="RU000461"/>
    </source>
</evidence>
<evidence type="ECO:0000256" key="4">
    <source>
        <dbReference type="ARBA" id="ARBA00023004"/>
    </source>
</evidence>
<evidence type="ECO:0000256" key="2">
    <source>
        <dbReference type="ARBA" id="ARBA00022723"/>
    </source>
</evidence>
<dbReference type="PANTHER" id="PTHR24296">
    <property type="entry name" value="CYTOCHROME P450"/>
    <property type="match status" value="1"/>
</dbReference>
<dbReference type="InterPro" id="IPR002401">
    <property type="entry name" value="Cyt_P450_E_grp-I"/>
</dbReference>
<dbReference type="OrthoDB" id="1470350at2759"/>
<comment type="cofactor">
    <cofactor evidence="5">
        <name>heme</name>
        <dbReference type="ChEBI" id="CHEBI:30413"/>
    </cofactor>
</comment>
<dbReference type="InterPro" id="IPR001128">
    <property type="entry name" value="Cyt_P450"/>
</dbReference>
<keyword evidence="6" id="KW-0503">Monooxygenase</keyword>
<feature type="transmembrane region" description="Helical" evidence="7">
    <location>
        <begin position="12"/>
        <end position="33"/>
    </location>
</feature>
<dbReference type="AlphaFoldDB" id="A0A066W9K8"/>
<proteinExistence type="inferred from homology"/>
<evidence type="ECO:0000256" key="5">
    <source>
        <dbReference type="PIRSR" id="PIRSR602401-1"/>
    </source>
</evidence>
<keyword evidence="5 6" id="KW-0349">Heme</keyword>
<keyword evidence="3 6" id="KW-0560">Oxidoreductase</keyword>
<organism evidence="8 9">
    <name type="scientific">Tilletiaria anomala (strain ATCC 24038 / CBS 436.72 / UBC 951)</name>
    <dbReference type="NCBI Taxonomy" id="1037660"/>
    <lineage>
        <taxon>Eukaryota</taxon>
        <taxon>Fungi</taxon>
        <taxon>Dikarya</taxon>
        <taxon>Basidiomycota</taxon>
        <taxon>Ustilaginomycotina</taxon>
        <taxon>Exobasidiomycetes</taxon>
        <taxon>Georgefischeriales</taxon>
        <taxon>Tilletiariaceae</taxon>
        <taxon>Tilletiaria</taxon>
    </lineage>
</organism>
<dbReference type="EMBL" id="JMSN01000028">
    <property type="protein sequence ID" value="KDN47759.1"/>
    <property type="molecule type" value="Genomic_DNA"/>
</dbReference>
<keyword evidence="4 5" id="KW-0408">Iron</keyword>
<comment type="caution">
    <text evidence="8">The sequence shown here is derived from an EMBL/GenBank/DDBJ whole genome shotgun (WGS) entry which is preliminary data.</text>
</comment>
<sequence length="552" mass="63154">MLGTQGNNSDRTIAFLIFDALLVALVVLCVIYHDRPIFVTSRPELPKVTPAYPLVGNLPELLRNLWHDPKRQYGMLHLMDSFQKQFGKGGMPFTMTAPGASFGGRTVAINRPEYIQWAQKTNFENYEKGYHFRKNMQDVLSEHGIFAADGQVWKKQRKMASHIFSVGNFRTHVQKTVQSDLELLMKLAKDAADSGTRLNLPDVMFRFTLDTFGEMAFNANLNCLPTETKGLQEEVPFATAFDFAQQVMVERFFDPFWRFTECFSAQGRQMRRAVKVLRKTCFEIIDKRLANQASGMSMGAVDNKEGKDLLQLFMDMGLQRDELLPVVLNFIIAGRDTTAQALSWAFLELHKHPDIVKKIREEASRVIGDRFMEYDDLKRLPYTNAVFYEVLRLYPSVPKNIKVAVKDDIIRPYAQDLDRTGSDEKEEIMPTERLPDIKVQKGTTVMWSDWVMARMPEIWGEDCKELKPERFLKADGSLRTYSTYKFHAFNAGPRLCLGQTLATYEGMAVLIALLTKYDVVLDDEELAKDPPTYAESLTLPITNPYMATLHPL</sequence>
<protein>
    <submittedName>
        <fullName evidence="8">Cytochrome P450</fullName>
    </submittedName>
</protein>
<accession>A0A066W9K8</accession>
<gene>
    <name evidence="8" type="ORF">K437DRAFT_222991</name>
</gene>
<dbReference type="SUPFAM" id="SSF48264">
    <property type="entry name" value="Cytochrome P450"/>
    <property type="match status" value="1"/>
</dbReference>
<dbReference type="Proteomes" id="UP000027361">
    <property type="component" value="Unassembled WGS sequence"/>
</dbReference>
<dbReference type="InParanoid" id="A0A066W9K8"/>
<dbReference type="Pfam" id="PF00067">
    <property type="entry name" value="p450"/>
    <property type="match status" value="2"/>
</dbReference>
<keyword evidence="9" id="KW-1185">Reference proteome</keyword>